<feature type="transmembrane region" description="Helical" evidence="7">
    <location>
        <begin position="91"/>
        <end position="116"/>
    </location>
</feature>
<dbReference type="InterPro" id="IPR004680">
    <property type="entry name" value="Cit_transptr-like_dom"/>
</dbReference>
<comment type="caution">
    <text evidence="9">The sequence shown here is derived from an EMBL/GenBank/DDBJ whole genome shotgun (WGS) entry which is preliminary data.</text>
</comment>
<protein>
    <submittedName>
        <fullName evidence="9">SLC13 family permease</fullName>
    </submittedName>
</protein>
<comment type="subcellular location">
    <subcellularLocation>
        <location evidence="1">Membrane</location>
        <topology evidence="1">Multi-pass membrane protein</topology>
    </subcellularLocation>
</comment>
<gene>
    <name evidence="9" type="ORF">ORJ04_21115</name>
</gene>
<dbReference type="Proteomes" id="UP001231109">
    <property type="component" value="Unassembled WGS sequence"/>
</dbReference>
<keyword evidence="3 7" id="KW-0812">Transmembrane</keyword>
<feature type="transmembrane region" description="Helical" evidence="7">
    <location>
        <begin position="52"/>
        <end position="70"/>
    </location>
</feature>
<evidence type="ECO:0000256" key="3">
    <source>
        <dbReference type="ARBA" id="ARBA00022692"/>
    </source>
</evidence>
<dbReference type="InterPro" id="IPR051679">
    <property type="entry name" value="DASS-Related_Transporters"/>
</dbReference>
<evidence type="ECO:0000256" key="2">
    <source>
        <dbReference type="ARBA" id="ARBA00022448"/>
    </source>
</evidence>
<keyword evidence="4" id="KW-0677">Repeat</keyword>
<dbReference type="Pfam" id="PF03600">
    <property type="entry name" value="CitMHS"/>
    <property type="match status" value="1"/>
</dbReference>
<keyword evidence="5 7" id="KW-1133">Transmembrane helix</keyword>
<feature type="domain" description="Citrate transporter-like" evidence="8">
    <location>
        <begin position="16"/>
        <end position="156"/>
    </location>
</feature>
<evidence type="ECO:0000256" key="7">
    <source>
        <dbReference type="SAM" id="Phobius"/>
    </source>
</evidence>
<keyword evidence="10" id="KW-1185">Reference proteome</keyword>
<keyword evidence="6 7" id="KW-0472">Membrane</keyword>
<accession>A0ABT9I4Y8</accession>
<evidence type="ECO:0000256" key="6">
    <source>
        <dbReference type="ARBA" id="ARBA00023136"/>
    </source>
</evidence>
<evidence type="ECO:0000259" key="8">
    <source>
        <dbReference type="Pfam" id="PF03600"/>
    </source>
</evidence>
<keyword evidence="2" id="KW-0813">Transport</keyword>
<dbReference type="PANTHER" id="PTHR43652">
    <property type="entry name" value="BASIC AMINO ACID ANTIPORTER YFCC-RELATED"/>
    <property type="match status" value="1"/>
</dbReference>
<feature type="transmembrane region" description="Helical" evidence="7">
    <location>
        <begin position="136"/>
        <end position="155"/>
    </location>
</feature>
<evidence type="ECO:0000256" key="1">
    <source>
        <dbReference type="ARBA" id="ARBA00004141"/>
    </source>
</evidence>
<sequence length="158" mass="16572">MTLAATGLLGLLLLLLLALVRFSQHAASVFGAMLLCLLAAGFINTNDMLRSAANSGLATLVLLVIISYALEKTSLIRRLSRYLFTESVRGSICRTVGFTALASSVLNNTAVVAAMLNAVMANNKVPSSKLLIPLSYAAIFGGTLTLIGTSTNLIVHSM</sequence>
<organism evidence="9 10">
    <name type="scientific">Rheinheimera baltica</name>
    <dbReference type="NCBI Taxonomy" id="67576"/>
    <lineage>
        <taxon>Bacteria</taxon>
        <taxon>Pseudomonadati</taxon>
        <taxon>Pseudomonadota</taxon>
        <taxon>Gammaproteobacteria</taxon>
        <taxon>Chromatiales</taxon>
        <taxon>Chromatiaceae</taxon>
        <taxon>Rheinheimera</taxon>
    </lineage>
</organism>
<evidence type="ECO:0000256" key="4">
    <source>
        <dbReference type="ARBA" id="ARBA00022737"/>
    </source>
</evidence>
<evidence type="ECO:0000313" key="9">
    <source>
        <dbReference type="EMBL" id="MDP5138452.1"/>
    </source>
</evidence>
<proteinExistence type="predicted"/>
<evidence type="ECO:0000256" key="5">
    <source>
        <dbReference type="ARBA" id="ARBA00022989"/>
    </source>
</evidence>
<evidence type="ECO:0000313" key="10">
    <source>
        <dbReference type="Proteomes" id="UP001231109"/>
    </source>
</evidence>
<name>A0ABT9I4Y8_9GAMM</name>
<dbReference type="RefSeq" id="WP_305977576.1">
    <property type="nucleotide sequence ID" value="NZ_JAPJDZ010000166.1"/>
</dbReference>
<reference evidence="9 10" key="1">
    <citation type="submission" date="2022-11" db="EMBL/GenBank/DDBJ databases">
        <title>Viruses from the air-sea interface of a natural surface slick.</title>
        <authorList>
            <person name="Rahlff J."/>
            <person name="Holmfeldt K."/>
        </authorList>
    </citation>
    <scope>NUCLEOTIDE SEQUENCE [LARGE SCALE GENOMIC DNA]</scope>
    <source>
        <strain evidence="9 10">SMS4</strain>
    </source>
</reference>
<dbReference type="EMBL" id="JAPJDZ010000166">
    <property type="protein sequence ID" value="MDP5138452.1"/>
    <property type="molecule type" value="Genomic_DNA"/>
</dbReference>
<feature type="non-terminal residue" evidence="9">
    <location>
        <position position="158"/>
    </location>
</feature>
<dbReference type="PANTHER" id="PTHR43652:SF2">
    <property type="entry name" value="BASIC AMINO ACID ANTIPORTER YFCC-RELATED"/>
    <property type="match status" value="1"/>
</dbReference>